<dbReference type="Proteomes" id="UP000077786">
    <property type="component" value="Unassembled WGS sequence"/>
</dbReference>
<evidence type="ECO:0000313" key="3">
    <source>
        <dbReference type="Proteomes" id="UP000077786"/>
    </source>
</evidence>
<dbReference type="InterPro" id="IPR011051">
    <property type="entry name" value="RmlC_Cupin_sf"/>
</dbReference>
<reference evidence="2 3" key="1">
    <citation type="submission" date="2016-03" db="EMBL/GenBank/DDBJ databases">
        <title>Draft genome sequence of Gluconobacter cerinus strain CECT 9110.</title>
        <authorList>
            <person name="Sainz F."/>
            <person name="Mas A."/>
            <person name="Torija M.J."/>
        </authorList>
    </citation>
    <scope>NUCLEOTIDE SEQUENCE [LARGE SCALE GENOMIC DNA]</scope>
    <source>
        <strain evidence="2 3">CECT 9110</strain>
    </source>
</reference>
<dbReference type="InterPro" id="IPR014710">
    <property type="entry name" value="RmlC-like_jellyroll"/>
</dbReference>
<dbReference type="PANTHER" id="PTHR39193:SF1">
    <property type="entry name" value="5-DEOXY-GLUCURONATE ISOMERASE"/>
    <property type="match status" value="1"/>
</dbReference>
<name>A0A1B6VIS4_9PROT</name>
<organism evidence="2 3">
    <name type="scientific">Gluconobacter cerinus</name>
    <dbReference type="NCBI Taxonomy" id="38307"/>
    <lineage>
        <taxon>Bacteria</taxon>
        <taxon>Pseudomonadati</taxon>
        <taxon>Pseudomonadota</taxon>
        <taxon>Alphaproteobacteria</taxon>
        <taxon>Acetobacterales</taxon>
        <taxon>Acetobacteraceae</taxon>
        <taxon>Gluconobacter</taxon>
    </lineage>
</organism>
<protein>
    <submittedName>
        <fullName evidence="2">5-deoxy-glucuronate isomerase</fullName>
    </submittedName>
</protein>
<dbReference type="GO" id="GO:0019310">
    <property type="term" value="P:inositol catabolic process"/>
    <property type="evidence" value="ECO:0007669"/>
    <property type="project" value="InterPro"/>
</dbReference>
<dbReference type="PATRIC" id="fig|38307.3.peg.2353"/>
<dbReference type="Pfam" id="PF04962">
    <property type="entry name" value="KduI"/>
    <property type="match status" value="1"/>
</dbReference>
<dbReference type="InterPro" id="IPR024203">
    <property type="entry name" value="Deoxy-glucuronate_isom_IolB"/>
</dbReference>
<sequence length="266" mass="29762">MSSRLLIHAHPRDENRRIINLTPEQAGWDYIGFEVMSLKAGETVSEATDRTEVCLVLVSGRARIEGAEHDFGLLGERMSPFDGLPWSVYLPPGTVWRAEAETDLELAVCRSPASGKYPARLIPPEEAGEIARGTGTNERLIRNILPDTAPAETLLVVEVITPGGHWSSYPPHKHDTDDFPNETYLEETYYHRLKRGSGFALQRVYTKDGSLDETMAVSDRDTVMVPKGYHPVGAPHGFDLYYLNVMAGPRRAWKFSMDPDQAHLPY</sequence>
<dbReference type="NCBIfam" id="TIGR04378">
    <property type="entry name" value="myo_inos_iolB"/>
    <property type="match status" value="1"/>
</dbReference>
<proteinExistence type="predicted"/>
<dbReference type="RefSeq" id="WP_064274930.1">
    <property type="nucleotide sequence ID" value="NZ_LUTU01000010.1"/>
</dbReference>
<dbReference type="GO" id="GO:0008880">
    <property type="term" value="F:glucuronate isomerase activity"/>
    <property type="evidence" value="ECO:0007669"/>
    <property type="project" value="InterPro"/>
</dbReference>
<keyword evidence="1 2" id="KW-0413">Isomerase</keyword>
<dbReference type="PIRSF" id="PIRSF036628">
    <property type="entry name" value="IolB"/>
    <property type="match status" value="1"/>
</dbReference>
<dbReference type="PANTHER" id="PTHR39193">
    <property type="entry name" value="5-DEOXY-GLUCURONATE ISOMERASE"/>
    <property type="match status" value="1"/>
</dbReference>
<dbReference type="SUPFAM" id="SSF51182">
    <property type="entry name" value="RmlC-like cupins"/>
    <property type="match status" value="1"/>
</dbReference>
<dbReference type="InterPro" id="IPR021120">
    <property type="entry name" value="KduI/IolB_isomerase"/>
</dbReference>
<evidence type="ECO:0000313" key="2">
    <source>
        <dbReference type="EMBL" id="OAJ67110.1"/>
    </source>
</evidence>
<dbReference type="OrthoDB" id="6121073at2"/>
<comment type="caution">
    <text evidence="2">The sequence shown here is derived from an EMBL/GenBank/DDBJ whole genome shotgun (WGS) entry which is preliminary data.</text>
</comment>
<dbReference type="AlphaFoldDB" id="A0A1B6VIS4"/>
<dbReference type="Gene3D" id="2.60.120.10">
    <property type="entry name" value="Jelly Rolls"/>
    <property type="match status" value="2"/>
</dbReference>
<dbReference type="EMBL" id="LUTU01000010">
    <property type="protein sequence ID" value="OAJ67110.1"/>
    <property type="molecule type" value="Genomic_DNA"/>
</dbReference>
<gene>
    <name evidence="2" type="ORF">A0123_02256</name>
</gene>
<accession>A0A1B6VIS4</accession>
<evidence type="ECO:0000256" key="1">
    <source>
        <dbReference type="ARBA" id="ARBA00023235"/>
    </source>
</evidence>